<dbReference type="Proteomes" id="UP000198397">
    <property type="component" value="Unassembled WGS sequence"/>
</dbReference>
<sequence length="99" mass="11092">MAGGTHSRPSLPDWILECYDCLRQQLCEQFEDAASRPVGIERPAAIELLLTTTDVTLEPDDAEYAIDRLLNRGYLYEVESELRLTEPDEQCACETSSPG</sequence>
<dbReference type="EMBL" id="FZNQ01000017">
    <property type="protein sequence ID" value="SNR57750.1"/>
    <property type="molecule type" value="Genomic_DNA"/>
</dbReference>
<organism evidence="1 2">
    <name type="scientific">Halorubrum vacuolatum</name>
    <name type="common">Natronobacterium vacuolatum</name>
    <dbReference type="NCBI Taxonomy" id="63740"/>
    <lineage>
        <taxon>Archaea</taxon>
        <taxon>Methanobacteriati</taxon>
        <taxon>Methanobacteriota</taxon>
        <taxon>Stenosarchaea group</taxon>
        <taxon>Halobacteria</taxon>
        <taxon>Halobacteriales</taxon>
        <taxon>Haloferacaceae</taxon>
        <taxon>Halorubrum</taxon>
    </lineage>
</organism>
<evidence type="ECO:0000313" key="1">
    <source>
        <dbReference type="EMBL" id="SNR57750.1"/>
    </source>
</evidence>
<protein>
    <submittedName>
        <fullName evidence="1">Uncharacterized protein</fullName>
    </submittedName>
</protein>
<evidence type="ECO:0000313" key="2">
    <source>
        <dbReference type="Proteomes" id="UP000198397"/>
    </source>
</evidence>
<proteinExistence type="predicted"/>
<accession>A0A238XGB1</accession>
<dbReference type="AlphaFoldDB" id="A0A238XGB1"/>
<reference evidence="1 2" key="1">
    <citation type="submission" date="2017-06" db="EMBL/GenBank/DDBJ databases">
        <authorList>
            <person name="Kim H.J."/>
            <person name="Triplett B.A."/>
        </authorList>
    </citation>
    <scope>NUCLEOTIDE SEQUENCE [LARGE SCALE GENOMIC DNA]</scope>
    <source>
        <strain evidence="1 2">DSM 8800</strain>
    </source>
</reference>
<gene>
    <name evidence="1" type="ORF">SAMN06264855_11746</name>
</gene>
<keyword evidence="2" id="KW-1185">Reference proteome</keyword>
<name>A0A238XGB1_HALVU</name>